<proteinExistence type="predicted"/>
<keyword evidence="3" id="KW-1185">Reference proteome</keyword>
<dbReference type="Proteomes" id="UP000295783">
    <property type="component" value="Unassembled WGS sequence"/>
</dbReference>
<protein>
    <submittedName>
        <fullName evidence="2">Glycine cleavage system transcriptional repressor</fullName>
    </submittedName>
</protein>
<dbReference type="InterPro" id="IPR050990">
    <property type="entry name" value="UPF0237/GcvR_regulator"/>
</dbReference>
<reference evidence="2 3" key="1">
    <citation type="submission" date="2019-03" db="EMBL/GenBank/DDBJ databases">
        <title>Genomic Encyclopedia of Type Strains, Phase III (KMG-III): the genomes of soil and plant-associated and newly described type strains.</title>
        <authorList>
            <person name="Whitman W."/>
        </authorList>
    </citation>
    <scope>NUCLEOTIDE SEQUENCE [LARGE SCALE GENOMIC DNA]</scope>
    <source>
        <strain evidence="2 3">CGMCC 1.7660</strain>
    </source>
</reference>
<name>A0A4R6WVX1_9PROT</name>
<evidence type="ECO:0000313" key="3">
    <source>
        <dbReference type="Proteomes" id="UP000295783"/>
    </source>
</evidence>
<sequence length="176" mass="18736">MNNTAVISILCADHPGLIAEVSGRLFDLGVNLGDATFAVLGGGAEFTLVAKLPSGLGFAEIEQELKSLKLLKDAKLSVAPFAYRETHDEQAMITHRVEITGDDSPGLIARLSEALPKFGANIVRLNSESIPSESGARFLLRMALSVPAGKEASCMATVANTASQLNLKCQWQQVIR</sequence>
<evidence type="ECO:0000313" key="2">
    <source>
        <dbReference type="EMBL" id="TDQ84619.1"/>
    </source>
</evidence>
<dbReference type="Pfam" id="PF01842">
    <property type="entry name" value="ACT"/>
    <property type="match status" value="1"/>
</dbReference>
<comment type="caution">
    <text evidence="2">The sequence shown here is derived from an EMBL/GenBank/DDBJ whole genome shotgun (WGS) entry which is preliminary data.</text>
</comment>
<dbReference type="Gene3D" id="3.30.70.260">
    <property type="match status" value="2"/>
</dbReference>
<organism evidence="2 3">
    <name type="scientific">Dongia mobilis</name>
    <dbReference type="NCBI Taxonomy" id="578943"/>
    <lineage>
        <taxon>Bacteria</taxon>
        <taxon>Pseudomonadati</taxon>
        <taxon>Pseudomonadota</taxon>
        <taxon>Alphaproteobacteria</taxon>
        <taxon>Rhodospirillales</taxon>
        <taxon>Dongiaceae</taxon>
        <taxon>Dongia</taxon>
    </lineage>
</organism>
<dbReference type="RefSeq" id="WP_166645015.1">
    <property type="nucleotide sequence ID" value="NZ_SNYW01000006.1"/>
</dbReference>
<dbReference type="AlphaFoldDB" id="A0A4R6WVX1"/>
<dbReference type="InterPro" id="IPR002912">
    <property type="entry name" value="ACT_dom"/>
</dbReference>
<dbReference type="EMBL" id="SNYW01000006">
    <property type="protein sequence ID" value="TDQ84619.1"/>
    <property type="molecule type" value="Genomic_DNA"/>
</dbReference>
<feature type="domain" description="ACT" evidence="1">
    <location>
        <begin position="6"/>
        <end position="84"/>
    </location>
</feature>
<accession>A0A4R6WVX1</accession>
<feature type="domain" description="ACT" evidence="1">
    <location>
        <begin position="96"/>
        <end position="176"/>
    </location>
</feature>
<dbReference type="PANTHER" id="PTHR34875">
    <property type="entry name" value="UPF0237 PROTEIN MJ1558"/>
    <property type="match status" value="1"/>
</dbReference>
<dbReference type="InterPro" id="IPR045865">
    <property type="entry name" value="ACT-like_dom_sf"/>
</dbReference>
<dbReference type="SUPFAM" id="SSF55021">
    <property type="entry name" value="ACT-like"/>
    <property type="match status" value="2"/>
</dbReference>
<dbReference type="Pfam" id="PF13740">
    <property type="entry name" value="ACT_6"/>
    <property type="match status" value="1"/>
</dbReference>
<dbReference type="PANTHER" id="PTHR34875:SF6">
    <property type="entry name" value="UPF0237 PROTEIN MJ1558"/>
    <property type="match status" value="1"/>
</dbReference>
<dbReference type="CDD" id="cd04873">
    <property type="entry name" value="ACT_UUR-ACR-like"/>
    <property type="match status" value="1"/>
</dbReference>
<dbReference type="PROSITE" id="PS51671">
    <property type="entry name" value="ACT"/>
    <property type="match status" value="2"/>
</dbReference>
<evidence type="ECO:0000259" key="1">
    <source>
        <dbReference type="PROSITE" id="PS51671"/>
    </source>
</evidence>
<gene>
    <name evidence="2" type="ORF">A8950_1178</name>
</gene>